<sequence>MSKKQTSRVCKIRIAIRFKTQSDRIAKLRASSVDGPKNFPIRDYLLPPFYDALGHRISEKSQHLCYALASSLPFNFATTCASLVVHERPSLSSLSSLQRTGFQGLSLSIGGNDCWNWKHRAGLSHGEQRVGPERASCFLVVFGIFWEYPEMSLSSSPPIPHDSFPLRSMLKTETPGGNCEIQLHS</sequence>
<dbReference type="Proteomes" id="UP000008142">
    <property type="component" value="Unassembled WGS sequence"/>
</dbReference>
<organism evidence="2">
    <name type="scientific">Ajellomyces capsulatus (strain H88)</name>
    <name type="common">Darling's disease fungus</name>
    <name type="synonym">Histoplasma capsulatum</name>
    <dbReference type="NCBI Taxonomy" id="544711"/>
    <lineage>
        <taxon>Eukaryota</taxon>
        <taxon>Fungi</taxon>
        <taxon>Dikarya</taxon>
        <taxon>Ascomycota</taxon>
        <taxon>Pezizomycotina</taxon>
        <taxon>Eurotiomycetes</taxon>
        <taxon>Eurotiomycetidae</taxon>
        <taxon>Onygenales</taxon>
        <taxon>Ajellomycetaceae</taxon>
        <taxon>Histoplasma</taxon>
    </lineage>
</organism>
<name>F0UAV3_AJEC8</name>
<dbReference type="OMA" id="GNDCWNW"/>
<protein>
    <submittedName>
        <fullName evidence="1">Predicted protein</fullName>
    </submittedName>
</protein>
<reference evidence="2" key="1">
    <citation type="submission" date="2008-07" db="EMBL/GenBank/DDBJ databases">
        <title>Annotation of Ajellomyces capsulatus strain H88.</title>
        <authorList>
            <person name="Champion M."/>
            <person name="Cuomo C."/>
            <person name="Ma L.-J."/>
            <person name="Henn M.R."/>
            <person name="Sil A."/>
            <person name="Goldman B."/>
            <person name="Young S.K."/>
            <person name="Kodira C.D."/>
            <person name="Zeng Q."/>
            <person name="Koehrsen M."/>
            <person name="Alvarado L."/>
            <person name="Berlin A."/>
            <person name="Borenstein D."/>
            <person name="Chen Z."/>
            <person name="Engels R."/>
            <person name="Freedman E."/>
            <person name="Gellesch M."/>
            <person name="Goldberg J."/>
            <person name="Griggs A."/>
            <person name="Gujja S."/>
            <person name="Heiman D."/>
            <person name="Hepburn T."/>
            <person name="Howarth C."/>
            <person name="Jen D."/>
            <person name="Larson L."/>
            <person name="Lewis B."/>
            <person name="Mehta T."/>
            <person name="Park D."/>
            <person name="Pearson M."/>
            <person name="Roberts A."/>
            <person name="Saif S."/>
            <person name="Shea T."/>
            <person name="Shenoy N."/>
            <person name="Sisk P."/>
            <person name="Stolte C."/>
            <person name="Sykes S."/>
            <person name="Walk T."/>
            <person name="White J."/>
            <person name="Yandava C."/>
            <person name="Klein B."/>
            <person name="McEwen J.G."/>
            <person name="Puccia R."/>
            <person name="Goldman G.H."/>
            <person name="Felipe M.S."/>
            <person name="Nino-Vega G."/>
            <person name="San-Blas G."/>
            <person name="Taylor J."/>
            <person name="Mendoza L."/>
            <person name="Galagan J."/>
            <person name="Nusbaum C."/>
            <person name="Birren B."/>
        </authorList>
    </citation>
    <scope>NUCLEOTIDE SEQUENCE [LARGE SCALE GENOMIC DNA]</scope>
    <source>
        <strain evidence="2">H88</strain>
    </source>
</reference>
<dbReference type="EMBL" id="DS990637">
    <property type="protein sequence ID" value="EGC43760.1"/>
    <property type="molecule type" value="Genomic_DNA"/>
</dbReference>
<proteinExistence type="predicted"/>
<dbReference type="HOGENOM" id="CLU_125537_0_0_1"/>
<accession>F0UAV3</accession>
<evidence type="ECO:0000313" key="2">
    <source>
        <dbReference type="Proteomes" id="UP000008142"/>
    </source>
</evidence>
<gene>
    <name evidence="1" type="ORF">HCEG_02975</name>
</gene>
<dbReference type="AlphaFoldDB" id="F0UAV3"/>
<evidence type="ECO:0000313" key="1">
    <source>
        <dbReference type="EMBL" id="EGC43760.1"/>
    </source>
</evidence>
<dbReference type="OrthoDB" id="10621367at2759"/>